<dbReference type="GO" id="GO:0003743">
    <property type="term" value="F:translation initiation factor activity"/>
    <property type="evidence" value="ECO:0007669"/>
    <property type="project" value="UniProtKB-KW"/>
</dbReference>
<dbReference type="OrthoDB" id="10250549at2759"/>
<proteinExistence type="inferred from homology"/>
<accession>A0A8S1CAD0</accession>
<dbReference type="GO" id="GO:0005829">
    <property type="term" value="C:cytosol"/>
    <property type="evidence" value="ECO:0007669"/>
    <property type="project" value="UniProtKB-SubCell"/>
</dbReference>
<evidence type="ECO:0000313" key="13">
    <source>
        <dbReference type="Proteomes" id="UP000494165"/>
    </source>
</evidence>
<comment type="caution">
    <text evidence="12">The sequence shown here is derived from an EMBL/GenBank/DDBJ whole genome shotgun (WGS) entry which is preliminary data.</text>
</comment>
<feature type="domain" description="EIF2B subunit epsilon/gamma LbH" evidence="11">
    <location>
        <begin position="352"/>
        <end position="432"/>
    </location>
</feature>
<dbReference type="Pfam" id="PF25084">
    <property type="entry name" value="LbH_EIF2B"/>
    <property type="match status" value="1"/>
</dbReference>
<evidence type="ECO:0000256" key="3">
    <source>
        <dbReference type="ARBA" id="ARBA00022490"/>
    </source>
</evidence>
<dbReference type="InterPro" id="IPR005835">
    <property type="entry name" value="NTP_transferase_dom"/>
</dbReference>
<feature type="domain" description="Nucleotidyl transferase" evidence="10">
    <location>
        <begin position="2"/>
        <end position="124"/>
    </location>
</feature>
<comment type="function">
    <text evidence="8">Acts as a component of the translation initiation factor 2B (eIF2B) complex, which catalyzes the exchange of GDP for GTP on the eukaryotic initiation factor 2 (eIF2) complex gamma subunit. Its guanine nucleotide exchange factor activity is repressed when bound to eIF2 complex phosphorylated on the alpha subunit, thereby limiting the amount of methionyl-initiator methionine tRNA available to the ribosome and consequently global translation is repressed.</text>
</comment>
<evidence type="ECO:0000256" key="9">
    <source>
        <dbReference type="ARBA" id="ARBA00046432"/>
    </source>
</evidence>
<comment type="subcellular location">
    <subcellularLocation>
        <location evidence="1">Cytoplasm</location>
        <location evidence="1">Cytosol</location>
    </subcellularLocation>
</comment>
<evidence type="ECO:0000256" key="4">
    <source>
        <dbReference type="ARBA" id="ARBA00022540"/>
    </source>
</evidence>
<dbReference type="Proteomes" id="UP000494165">
    <property type="component" value="Unassembled WGS sequence"/>
</dbReference>
<dbReference type="GO" id="GO:0005851">
    <property type="term" value="C:eukaryotic translation initiation factor 2B complex"/>
    <property type="evidence" value="ECO:0007669"/>
    <property type="project" value="TreeGrafter"/>
</dbReference>
<evidence type="ECO:0000259" key="11">
    <source>
        <dbReference type="Pfam" id="PF25084"/>
    </source>
</evidence>
<evidence type="ECO:0000256" key="6">
    <source>
        <dbReference type="ARBA" id="ARBA00044196"/>
    </source>
</evidence>
<evidence type="ECO:0000256" key="5">
    <source>
        <dbReference type="ARBA" id="ARBA00022917"/>
    </source>
</evidence>
<evidence type="ECO:0000313" key="12">
    <source>
        <dbReference type="EMBL" id="CAB3366266.1"/>
    </source>
</evidence>
<dbReference type="EMBL" id="CADEPI010000024">
    <property type="protein sequence ID" value="CAB3366266.1"/>
    <property type="molecule type" value="Genomic_DNA"/>
</dbReference>
<dbReference type="InterPro" id="IPR051960">
    <property type="entry name" value="eIF2B_gamma"/>
</dbReference>
<keyword evidence="13" id="KW-1185">Reference proteome</keyword>
<dbReference type="PANTHER" id="PTHR45989:SF1">
    <property type="entry name" value="TRANSLATION INITIATION FACTOR EIF-2B SUBUNIT GAMMA"/>
    <property type="match status" value="1"/>
</dbReference>
<dbReference type="SUPFAM" id="SSF53448">
    <property type="entry name" value="Nucleotide-diphospho-sugar transferases"/>
    <property type="match status" value="1"/>
</dbReference>
<evidence type="ECO:0000256" key="7">
    <source>
        <dbReference type="ARBA" id="ARBA00044229"/>
    </source>
</evidence>
<keyword evidence="3" id="KW-0963">Cytoplasm</keyword>
<keyword evidence="4" id="KW-0396">Initiation factor</keyword>
<dbReference type="Gene3D" id="2.160.10.10">
    <property type="entry name" value="Hexapeptide repeat proteins"/>
    <property type="match status" value="1"/>
</dbReference>
<keyword evidence="5" id="KW-0648">Protein biosynthesis</keyword>
<dbReference type="PANTHER" id="PTHR45989">
    <property type="entry name" value="TRANSLATION INITIATION FACTOR EIF-2B SUBUNIT GAMMA"/>
    <property type="match status" value="1"/>
</dbReference>
<comment type="similarity">
    <text evidence="2">Belongs to the eIF-2B gamma/epsilon subunits family.</text>
</comment>
<reference evidence="12 13" key="1">
    <citation type="submission" date="2020-04" db="EMBL/GenBank/DDBJ databases">
        <authorList>
            <person name="Alioto T."/>
            <person name="Alioto T."/>
            <person name="Gomez Garrido J."/>
        </authorList>
    </citation>
    <scope>NUCLEOTIDE SEQUENCE [LARGE SCALE GENOMIC DNA]</scope>
</reference>
<protein>
    <recommendedName>
        <fullName evidence="6">Translation initiation factor eIF2B subunit gamma</fullName>
    </recommendedName>
    <alternativeName>
        <fullName evidence="7">eIF2B GDP-GTP exchange factor subunit gamma</fullName>
    </alternativeName>
</protein>
<dbReference type="InterPro" id="IPR029044">
    <property type="entry name" value="Nucleotide-diphossugar_trans"/>
</dbReference>
<gene>
    <name evidence="12" type="ORF">CLODIP_2_CD01532</name>
</gene>
<name>A0A8S1CAD0_9INSE</name>
<evidence type="ECO:0000259" key="10">
    <source>
        <dbReference type="Pfam" id="PF00483"/>
    </source>
</evidence>
<organism evidence="12 13">
    <name type="scientific">Cloeon dipterum</name>
    <dbReference type="NCBI Taxonomy" id="197152"/>
    <lineage>
        <taxon>Eukaryota</taxon>
        <taxon>Metazoa</taxon>
        <taxon>Ecdysozoa</taxon>
        <taxon>Arthropoda</taxon>
        <taxon>Hexapoda</taxon>
        <taxon>Insecta</taxon>
        <taxon>Pterygota</taxon>
        <taxon>Palaeoptera</taxon>
        <taxon>Ephemeroptera</taxon>
        <taxon>Pisciforma</taxon>
        <taxon>Baetidae</taxon>
        <taxon>Cloeon</taxon>
    </lineage>
</organism>
<evidence type="ECO:0000256" key="1">
    <source>
        <dbReference type="ARBA" id="ARBA00004514"/>
    </source>
</evidence>
<evidence type="ECO:0000256" key="8">
    <source>
        <dbReference type="ARBA" id="ARBA00045373"/>
    </source>
</evidence>
<sequence>MRDLTNNKPKCLLPVGNIPLIWYPLSLLEREGFKEVNVITLDVQHAEVKKAVDKLGLKLDVKFHTIRESDDLGTADALKKVAIYGEWKEDVIVMGCDLVTDQSLDEMIKLHRTTGAGMSAFFFPSIPESTSVPGPKSKIRTDRDLVVLDKHNRLLMLTSAMDHDENMSVRMRILKKFGRIDIKSRLTDGHFYILDNRVWNFIISEENSDMSLKGEVLPFIIKQQFSHLNKVVHKESKVEPKRLSVDIDDEQETEETHKFFKHFTLDELQNLTDLYNGYNNHPDSTYGRYLDDRLRCFAIIAPSGSSFKVNTLASYCEVNRQILLAENWERFAKSKPLVRVDPSCGSKTKKIESSLVGANTQIGEGVKIEKCSIGSSCIVEQNVTLSGCIIMDGVTIKEGTVLTDCLISDKANIGTNCDLKSCLVDAKFSVPSKTESSSKILSGVLMSTE</sequence>
<dbReference type="Pfam" id="PF00483">
    <property type="entry name" value="NTP_transferase"/>
    <property type="match status" value="1"/>
</dbReference>
<dbReference type="Gene3D" id="3.90.550.10">
    <property type="entry name" value="Spore Coat Polysaccharide Biosynthesis Protein SpsA, Chain A"/>
    <property type="match status" value="1"/>
</dbReference>
<dbReference type="InterPro" id="IPR056764">
    <property type="entry name" value="LbH_EIF2B3/5"/>
</dbReference>
<comment type="subunit">
    <text evidence="9">Component of the translation initiation factor 2B (eIF2B) complex which is a heterodecamer of two sets of five different subunits: alpha, beta, gamma, delta and epsilon. Subunits alpha, beta and delta comprise a regulatory subcomplex and subunits epsilon and gamma comprise a catalytic subcomplex. Within the complex, the hexameric regulatory complex resides at the center, with the two heterodimeric catalytic subcomplexes bound on opposite sides.</text>
</comment>
<dbReference type="AlphaFoldDB" id="A0A8S1CAD0"/>
<dbReference type="GO" id="GO:0002183">
    <property type="term" value="P:cytoplasmic translational initiation"/>
    <property type="evidence" value="ECO:0007669"/>
    <property type="project" value="TreeGrafter"/>
</dbReference>
<dbReference type="GO" id="GO:0005085">
    <property type="term" value="F:guanyl-nucleotide exchange factor activity"/>
    <property type="evidence" value="ECO:0007669"/>
    <property type="project" value="TreeGrafter"/>
</dbReference>
<evidence type="ECO:0000256" key="2">
    <source>
        <dbReference type="ARBA" id="ARBA00007878"/>
    </source>
</evidence>